<protein>
    <recommendedName>
        <fullName evidence="11">3-dehydroquinate synthase</fullName>
    </recommendedName>
</protein>
<evidence type="ECO:0000259" key="7">
    <source>
        <dbReference type="Pfam" id="PF01959"/>
    </source>
</evidence>
<evidence type="ECO:0000256" key="5">
    <source>
        <dbReference type="ARBA" id="ARBA00022801"/>
    </source>
</evidence>
<feature type="non-terminal residue" evidence="9">
    <location>
        <position position="397"/>
    </location>
</feature>
<keyword evidence="3" id="KW-0645">Protease</keyword>
<dbReference type="InterPro" id="IPR001353">
    <property type="entry name" value="Proteasome_sua/b"/>
</dbReference>
<dbReference type="EMBL" id="BLLF01000267">
    <property type="protein sequence ID" value="GFH09832.1"/>
    <property type="molecule type" value="Genomic_DNA"/>
</dbReference>
<proteinExistence type="predicted"/>
<accession>A0A699Z352</accession>
<dbReference type="Pfam" id="PF01959">
    <property type="entry name" value="DHQS"/>
    <property type="match status" value="1"/>
</dbReference>
<dbReference type="Gene3D" id="3.60.20.10">
    <property type="entry name" value="Glutamine Phosphoribosylpyrophosphate, subunit 1, domain 1"/>
    <property type="match status" value="1"/>
</dbReference>
<dbReference type="InterPro" id="IPR030960">
    <property type="entry name" value="DHQS/DOIS_N"/>
</dbReference>
<dbReference type="InterPro" id="IPR056179">
    <property type="entry name" value="DHQS_C"/>
</dbReference>
<sequence length="397" mass="41826">MLEGELGGQASVATIAKLVATMNYQNKDVLVGALVIAGYDEEGQGQVYGCPIGGTLSQEAWAIDGSGSTYIWGFCDANFREGFTRQEAESFVTEALALAMASDCSSGGCIRLVTLLASTCSQPVLVLPTVLGMASGVHSGTFGHFERLQRSTDDSSNVVDGDTGEKVAKWHTINSAAHLKALESSLGRKGQAGELKPSMPTTLVMDASDWKIIPAENLIALVQAHPLLRLLAVVGSAQEAALMLGALEVGTAGVVLRTDQVDVLRQTWVQIQQLVAAKAAPALQLGRAVVTRVVPMGMGERVCVDCTSLMRPGEGLLCGNFARALFLVHSECAETAYIAARPFRVNAGAVHGYVLAPEGRTAYLAELSCGSQVLVVDPAGRTRSVTVGRSKLERRPL</sequence>
<feature type="domain" description="3-dehydroquinate synthase N-terminal" evidence="7">
    <location>
        <begin position="201"/>
        <end position="266"/>
    </location>
</feature>
<dbReference type="GO" id="GO:0004298">
    <property type="term" value="F:threonine-type endopeptidase activity"/>
    <property type="evidence" value="ECO:0007669"/>
    <property type="project" value="UniProtKB-KW"/>
</dbReference>
<dbReference type="PANTHER" id="PTHR33563:SF1">
    <property type="entry name" value="3-DEHYDROQUINATE SYNTHASE"/>
    <property type="match status" value="1"/>
</dbReference>
<evidence type="ECO:0000313" key="10">
    <source>
        <dbReference type="Proteomes" id="UP000485058"/>
    </source>
</evidence>
<dbReference type="GO" id="GO:0003856">
    <property type="term" value="F:3-dehydroquinate synthase activity"/>
    <property type="evidence" value="ECO:0007669"/>
    <property type="project" value="InterPro"/>
</dbReference>
<dbReference type="GO" id="GO:0051603">
    <property type="term" value="P:proteolysis involved in protein catabolic process"/>
    <property type="evidence" value="ECO:0007669"/>
    <property type="project" value="InterPro"/>
</dbReference>
<keyword evidence="6" id="KW-0057">Aromatic amino acid biosynthesis</keyword>
<dbReference type="InterPro" id="IPR029055">
    <property type="entry name" value="Ntn_hydrolases_N"/>
</dbReference>
<evidence type="ECO:0000256" key="4">
    <source>
        <dbReference type="ARBA" id="ARBA00022698"/>
    </source>
</evidence>
<evidence type="ECO:0000256" key="6">
    <source>
        <dbReference type="ARBA" id="ARBA00023141"/>
    </source>
</evidence>
<organism evidence="9 10">
    <name type="scientific">Haematococcus lacustris</name>
    <name type="common">Green alga</name>
    <name type="synonym">Haematococcus pluvialis</name>
    <dbReference type="NCBI Taxonomy" id="44745"/>
    <lineage>
        <taxon>Eukaryota</taxon>
        <taxon>Viridiplantae</taxon>
        <taxon>Chlorophyta</taxon>
        <taxon>core chlorophytes</taxon>
        <taxon>Chlorophyceae</taxon>
        <taxon>CS clade</taxon>
        <taxon>Chlamydomonadales</taxon>
        <taxon>Haematococcaceae</taxon>
        <taxon>Haematococcus</taxon>
    </lineage>
</organism>
<dbReference type="SUPFAM" id="SSF56235">
    <property type="entry name" value="N-terminal nucleophile aminohydrolases (Ntn hydrolases)"/>
    <property type="match status" value="1"/>
</dbReference>
<feature type="non-terminal residue" evidence="9">
    <location>
        <position position="1"/>
    </location>
</feature>
<dbReference type="GO" id="GO:0009073">
    <property type="term" value="P:aromatic amino acid family biosynthetic process"/>
    <property type="evidence" value="ECO:0007669"/>
    <property type="project" value="UniProtKB-KW"/>
</dbReference>
<name>A0A699Z352_HAELA</name>
<dbReference type="AlphaFoldDB" id="A0A699Z352"/>
<dbReference type="PANTHER" id="PTHR33563">
    <property type="match status" value="1"/>
</dbReference>
<comment type="caution">
    <text evidence="9">The sequence shown here is derived from an EMBL/GenBank/DDBJ whole genome shotgun (WGS) entry which is preliminary data.</text>
</comment>
<keyword evidence="10" id="KW-1185">Reference proteome</keyword>
<dbReference type="GO" id="GO:0016491">
    <property type="term" value="F:oxidoreductase activity"/>
    <property type="evidence" value="ECO:0007669"/>
    <property type="project" value="InterPro"/>
</dbReference>
<dbReference type="InterPro" id="IPR002812">
    <property type="entry name" value="DHQS"/>
</dbReference>
<dbReference type="Proteomes" id="UP000485058">
    <property type="component" value="Unassembled WGS sequence"/>
</dbReference>
<feature type="domain" description="3-dehydroquinate synthase C-terminal" evidence="8">
    <location>
        <begin position="288"/>
        <end position="397"/>
    </location>
</feature>
<evidence type="ECO:0000313" key="9">
    <source>
        <dbReference type="EMBL" id="GFH09832.1"/>
    </source>
</evidence>
<dbReference type="Pfam" id="PF00227">
    <property type="entry name" value="Proteasome"/>
    <property type="match status" value="1"/>
</dbReference>
<evidence type="ECO:0000259" key="8">
    <source>
        <dbReference type="Pfam" id="PF26558"/>
    </source>
</evidence>
<evidence type="ECO:0000256" key="2">
    <source>
        <dbReference type="ARBA" id="ARBA00022605"/>
    </source>
</evidence>
<keyword evidence="5" id="KW-0378">Hydrolase</keyword>
<dbReference type="Pfam" id="PF26558">
    <property type="entry name" value="DHQS_2nd"/>
    <property type="match status" value="1"/>
</dbReference>
<dbReference type="PRINTS" id="PR00141">
    <property type="entry name" value="PROTEASOME"/>
</dbReference>
<evidence type="ECO:0000256" key="3">
    <source>
        <dbReference type="ARBA" id="ARBA00022670"/>
    </source>
</evidence>
<dbReference type="GO" id="GO:0008652">
    <property type="term" value="P:amino acid biosynthetic process"/>
    <property type="evidence" value="ECO:0007669"/>
    <property type="project" value="UniProtKB-KW"/>
</dbReference>
<reference evidence="9 10" key="1">
    <citation type="submission" date="2020-02" db="EMBL/GenBank/DDBJ databases">
        <title>Draft genome sequence of Haematococcus lacustris strain NIES-144.</title>
        <authorList>
            <person name="Morimoto D."/>
            <person name="Nakagawa S."/>
            <person name="Yoshida T."/>
            <person name="Sawayama S."/>
        </authorList>
    </citation>
    <scope>NUCLEOTIDE SEQUENCE [LARGE SCALE GENOMIC DNA]</scope>
    <source>
        <strain evidence="9 10">NIES-144</strain>
    </source>
</reference>
<keyword evidence="2" id="KW-0028">Amino-acid biosynthesis</keyword>
<keyword evidence="4" id="KW-0888">Threonine protease</keyword>
<evidence type="ECO:0008006" key="11">
    <source>
        <dbReference type="Google" id="ProtNLM"/>
    </source>
</evidence>
<evidence type="ECO:0000256" key="1">
    <source>
        <dbReference type="ARBA" id="ARBA00022490"/>
    </source>
</evidence>
<gene>
    <name evidence="9" type="ORF">HaLaN_05048</name>
</gene>
<keyword evidence="1" id="KW-0963">Cytoplasm</keyword>
<dbReference type="GO" id="GO:0005839">
    <property type="term" value="C:proteasome core complex"/>
    <property type="evidence" value="ECO:0007669"/>
    <property type="project" value="InterPro"/>
</dbReference>
<dbReference type="InterPro" id="IPR000243">
    <property type="entry name" value="Pept_T1A_subB"/>
</dbReference>